<comment type="subcellular location">
    <subcellularLocation>
        <location evidence="1">Nucleus</location>
    </subcellularLocation>
</comment>
<dbReference type="InterPro" id="IPR023211">
    <property type="entry name" value="DNA_pol_palm_dom_sf"/>
</dbReference>
<dbReference type="InterPro" id="IPR006133">
    <property type="entry name" value="DNA-dir_DNA_pol_B_exonuc"/>
</dbReference>
<evidence type="ECO:0000256" key="6">
    <source>
        <dbReference type="ARBA" id="ARBA00022723"/>
    </source>
</evidence>
<keyword evidence="8" id="KW-0862">Zinc</keyword>
<evidence type="ECO:0000256" key="1">
    <source>
        <dbReference type="ARBA" id="ARBA00004123"/>
    </source>
</evidence>
<feature type="compositionally biased region" description="Acidic residues" evidence="13">
    <location>
        <begin position="206"/>
        <end position="220"/>
    </location>
</feature>
<dbReference type="FunFam" id="1.10.287.690:FF:000003">
    <property type="entry name" value="DNA polymerase"/>
    <property type="match status" value="1"/>
</dbReference>
<dbReference type="GO" id="GO:0006281">
    <property type="term" value="P:DNA repair"/>
    <property type="evidence" value="ECO:0007669"/>
    <property type="project" value="UniProtKB-ARBA"/>
</dbReference>
<dbReference type="CDD" id="cd05532">
    <property type="entry name" value="POLBc_alpha"/>
    <property type="match status" value="1"/>
</dbReference>
<dbReference type="SUPFAM" id="SSF53098">
    <property type="entry name" value="Ribonuclease H-like"/>
    <property type="match status" value="1"/>
</dbReference>
<dbReference type="GO" id="GO:0008270">
    <property type="term" value="F:zinc ion binding"/>
    <property type="evidence" value="ECO:0007669"/>
    <property type="project" value="UniProtKB-KW"/>
</dbReference>
<feature type="compositionally biased region" description="Low complexity" evidence="13">
    <location>
        <begin position="121"/>
        <end position="138"/>
    </location>
</feature>
<dbReference type="GO" id="GO:0003887">
    <property type="term" value="F:DNA-directed DNA polymerase activity"/>
    <property type="evidence" value="ECO:0007669"/>
    <property type="project" value="UniProtKB-KW"/>
</dbReference>
<evidence type="ECO:0000256" key="12">
    <source>
        <dbReference type="RuleBase" id="RU000442"/>
    </source>
</evidence>
<keyword evidence="9 12" id="KW-0239">DNA-directed DNA polymerase</keyword>
<dbReference type="InterPro" id="IPR012337">
    <property type="entry name" value="RNaseH-like_sf"/>
</dbReference>
<feature type="region of interest" description="Disordered" evidence="13">
    <location>
        <begin position="282"/>
        <end position="301"/>
    </location>
</feature>
<dbReference type="InterPro" id="IPR017964">
    <property type="entry name" value="DNA-dir_DNA_pol_B_CS"/>
</dbReference>
<dbReference type="Pfam" id="PF00136">
    <property type="entry name" value="DNA_pol_B"/>
    <property type="match status" value="1"/>
</dbReference>
<feature type="compositionally biased region" description="Basic and acidic residues" evidence="13">
    <location>
        <begin position="101"/>
        <end position="110"/>
    </location>
</feature>
<keyword evidence="5 12" id="KW-0235">DNA replication</keyword>
<organism evidence="18 19">
    <name type="scientific">Lentithecium fluviatile CBS 122367</name>
    <dbReference type="NCBI Taxonomy" id="1168545"/>
    <lineage>
        <taxon>Eukaryota</taxon>
        <taxon>Fungi</taxon>
        <taxon>Dikarya</taxon>
        <taxon>Ascomycota</taxon>
        <taxon>Pezizomycotina</taxon>
        <taxon>Dothideomycetes</taxon>
        <taxon>Pleosporomycetidae</taxon>
        <taxon>Pleosporales</taxon>
        <taxon>Massarineae</taxon>
        <taxon>Lentitheciaceae</taxon>
        <taxon>Lentithecium</taxon>
    </lineage>
</organism>
<dbReference type="CDD" id="cd05776">
    <property type="entry name" value="DNA_polB_alpha_exo"/>
    <property type="match status" value="1"/>
</dbReference>
<dbReference type="GO" id="GO:0003688">
    <property type="term" value="F:DNA replication origin binding"/>
    <property type="evidence" value="ECO:0007669"/>
    <property type="project" value="TreeGrafter"/>
</dbReference>
<comment type="catalytic activity">
    <reaction evidence="12">
        <text>DNA(n) + a 2'-deoxyribonucleoside 5'-triphosphate = DNA(n+1) + diphosphate</text>
        <dbReference type="Rhea" id="RHEA:22508"/>
        <dbReference type="Rhea" id="RHEA-COMP:17339"/>
        <dbReference type="Rhea" id="RHEA-COMP:17340"/>
        <dbReference type="ChEBI" id="CHEBI:33019"/>
        <dbReference type="ChEBI" id="CHEBI:61560"/>
        <dbReference type="ChEBI" id="CHEBI:173112"/>
        <dbReference type="EC" id="2.7.7.7"/>
    </reaction>
</comment>
<comment type="similarity">
    <text evidence="2 12">Belongs to the DNA polymerase type-B family.</text>
</comment>
<keyword evidence="19" id="KW-1185">Reference proteome</keyword>
<dbReference type="SUPFAM" id="SSF56672">
    <property type="entry name" value="DNA/RNA polymerases"/>
    <property type="match status" value="1"/>
</dbReference>
<dbReference type="GO" id="GO:1902975">
    <property type="term" value="P:mitotic DNA replication initiation"/>
    <property type="evidence" value="ECO:0007669"/>
    <property type="project" value="InterPro"/>
</dbReference>
<dbReference type="Pfam" id="PF12254">
    <property type="entry name" value="DNA_pol_alpha_N"/>
    <property type="match status" value="1"/>
</dbReference>
<dbReference type="FunFam" id="3.30.420.10:FF:000036">
    <property type="entry name" value="DNA polymerase"/>
    <property type="match status" value="1"/>
</dbReference>
<dbReference type="FunFam" id="3.30.70.2820:FF:000001">
    <property type="entry name" value="DNA polymerase"/>
    <property type="match status" value="1"/>
</dbReference>
<dbReference type="InterPro" id="IPR045846">
    <property type="entry name" value="POLBc_alpha"/>
</dbReference>
<keyword evidence="7" id="KW-0863">Zinc-finger</keyword>
<dbReference type="Gene3D" id="1.10.132.60">
    <property type="entry name" value="DNA polymerase family B, C-terminal domain"/>
    <property type="match status" value="1"/>
</dbReference>
<dbReference type="InterPro" id="IPR015088">
    <property type="entry name" value="Znf_DNA-dir_DNA_pol_B_alpha"/>
</dbReference>
<dbReference type="InterPro" id="IPR036397">
    <property type="entry name" value="RNaseH_sf"/>
</dbReference>
<dbReference type="InterPro" id="IPR006134">
    <property type="entry name" value="DNA-dir_DNA_pol_B_multi_dom"/>
</dbReference>
<dbReference type="EMBL" id="MU005575">
    <property type="protein sequence ID" value="KAF2687195.1"/>
    <property type="molecule type" value="Genomic_DNA"/>
</dbReference>
<evidence type="ECO:0000256" key="4">
    <source>
        <dbReference type="ARBA" id="ARBA00022695"/>
    </source>
</evidence>
<feature type="domain" description="DNA-directed DNA polymerase family B exonuclease" evidence="15">
    <location>
        <begin position="467"/>
        <end position="712"/>
    </location>
</feature>
<dbReference type="Pfam" id="PF03104">
    <property type="entry name" value="DNA_pol_B_exo1"/>
    <property type="match status" value="1"/>
</dbReference>
<dbReference type="FunFam" id="1.10.3200.20:FF:000002">
    <property type="entry name" value="DNA polymerase"/>
    <property type="match status" value="1"/>
</dbReference>
<proteinExistence type="inferred from homology"/>
<dbReference type="InterPro" id="IPR006172">
    <property type="entry name" value="DNA-dir_DNA_pol_B"/>
</dbReference>
<evidence type="ECO:0000256" key="10">
    <source>
        <dbReference type="ARBA" id="ARBA00023125"/>
    </source>
</evidence>
<reference evidence="18" key="1">
    <citation type="journal article" date="2020" name="Stud. Mycol.">
        <title>101 Dothideomycetes genomes: a test case for predicting lifestyles and emergence of pathogens.</title>
        <authorList>
            <person name="Haridas S."/>
            <person name="Albert R."/>
            <person name="Binder M."/>
            <person name="Bloem J."/>
            <person name="Labutti K."/>
            <person name="Salamov A."/>
            <person name="Andreopoulos B."/>
            <person name="Baker S."/>
            <person name="Barry K."/>
            <person name="Bills G."/>
            <person name="Bluhm B."/>
            <person name="Cannon C."/>
            <person name="Castanera R."/>
            <person name="Culley D."/>
            <person name="Daum C."/>
            <person name="Ezra D."/>
            <person name="Gonzalez J."/>
            <person name="Henrissat B."/>
            <person name="Kuo A."/>
            <person name="Liang C."/>
            <person name="Lipzen A."/>
            <person name="Lutzoni F."/>
            <person name="Magnuson J."/>
            <person name="Mondo S."/>
            <person name="Nolan M."/>
            <person name="Ohm R."/>
            <person name="Pangilinan J."/>
            <person name="Park H.-J."/>
            <person name="Ramirez L."/>
            <person name="Alfaro M."/>
            <person name="Sun H."/>
            <person name="Tritt A."/>
            <person name="Yoshinaga Y."/>
            <person name="Zwiers L.-H."/>
            <person name="Turgeon B."/>
            <person name="Goodwin S."/>
            <person name="Spatafora J."/>
            <person name="Crous P."/>
            <person name="Grigoriev I."/>
        </authorList>
    </citation>
    <scope>NUCLEOTIDE SEQUENCE</scope>
    <source>
        <strain evidence="18">CBS 122367</strain>
    </source>
</reference>
<evidence type="ECO:0000259" key="16">
    <source>
        <dbReference type="Pfam" id="PF08996"/>
    </source>
</evidence>
<dbReference type="PANTHER" id="PTHR45861">
    <property type="entry name" value="DNA POLYMERASE ALPHA CATALYTIC SUBUNIT"/>
    <property type="match status" value="1"/>
</dbReference>
<dbReference type="SMART" id="SM00486">
    <property type="entry name" value="POLBc"/>
    <property type="match status" value="1"/>
</dbReference>
<sequence length="1462" mass="164302">MSRAAKLAELRALRAAGKTRLSTYEIADEEQLYDEVDDEEYKKVVRGRLEEDDFIVDDNGEGYVDDGREEWDNDRAGYRYAATDSEAEEERPAKGKAAKRKREEDQEKQTKINNGISKYFSAKSAASAPKPKPKATAADQSFMDDLLGEINTNVARPAPRMRPIKTESRRKTRVLSPPVSENRPNAKRQTNDTDPYMPDTPPAQDAYDDDPLPMIDDDVAMSDPAPQSSPVAKAVERKSQPMVKIEEEEDRLEVAQPIGHAGVASASVNMAGKRPVAKIKKAEYPTPASSSPVGPSSAVDASSWNDVTSTLNVMSSPAPASTSSVGKLKPEAALEEDGSLRMFWIDYVEINGSLCLFGKVKDKTTNTYASCFVKVDNILRTLYFLPREYRLRKGQQTDEEVEMADVSDEVEELMSKHRVTMHKIKGCTRKYAFELPDVPKEADYVKLLYGYDKMPLSADLTGETFSHVFGTNTSLFEQFVLLKHVMGPCWLNIQGADFNSVNNASWCKLELSVSKPKDVTVLANSDILEAPPLTLMSMSIRTTFDAKANKQEILMVSAMVYDNFSLTNTTPADELLCKSFTIMRPNGDAYPAGFKFEAEKQKGTVMLKRTEQELLSLFMAMFQRHDPDVLIGHRLDDVDYSVLLNRMREKKTPGWHRIGRLRRSDWPKNMGKGGGSFFAERQLAAGRLHCDLANDLGKSLMTKCQSWSLEEMCQLVLNKRREELDNEAALKTWASTKDGLLNYVKHCQADAYFIAAISIKVQMLPLTKVLTNLAGNSWARTLSGTRAERNEYILLHEFHKNKYICPDKQWGRAKAKVDEVEEGEEGADAKKKDKFKGGLVFEPEKGLYDKFILVMDFNSLYPSIIQEFNICFTTVERADLSEDDDKVPEVPDHELDQGILPRLIATLVSRRREVKKLMKNPKSTPDQLATWDIKQLALKLTANSMYGCLGYTKSRFYARPLAMLTTYKGREILRRTKDMAEEKMLRVIYGDTDSVMINTNVDNIQDALKLGNEFKKEVNDSYRLLEIDIDNVFRRILLHAKKKYAAINMVPVDGKYIEKLEVKGLDMRRREYCALSKETSTEMLNFLLSGEDPETVVENIHDYLRTLAQNMRAFTIPARKYTIYTQLGKNPKDYPNGNSMPSVQVALRLMAKGKHVKAKDVMSFIITGESSGSAESAAKNAYPVDEVLKSNSELKPDIEYYLHKQILPPVERLCAPISGTNITMLAACLGLDTSKYRVSSASGGNTQDVEIQPLESQIPDSVRFQDCTPLHLRCRACHTTFPFHGLSSTSWALDLNTVTHDGVQCPSIACRQLLPTISIVAQLESAIRQSLAAYYTGTLSCNDPACSSHTRQISVYGHRCLGPKGLAKDCLGKMAYAYSEKDLWNQLLYFQSLFDVDRVGKEDVGGVVKGEGEGEKRQKIKVLAEVNRQRFGTLKGVVGKWLERNGRQWVQMDSLFAFALRQ</sequence>
<dbReference type="GO" id="GO:0006272">
    <property type="term" value="P:leading strand elongation"/>
    <property type="evidence" value="ECO:0007669"/>
    <property type="project" value="TreeGrafter"/>
</dbReference>
<dbReference type="Gene3D" id="3.30.420.10">
    <property type="entry name" value="Ribonuclease H-like superfamily/Ribonuclease H"/>
    <property type="match status" value="1"/>
</dbReference>
<dbReference type="Gene3D" id="6.10.10.100">
    <property type="match status" value="1"/>
</dbReference>
<gene>
    <name evidence="18" type="ORF">K458DRAFT_296795</name>
</gene>
<evidence type="ECO:0000313" key="18">
    <source>
        <dbReference type="EMBL" id="KAF2687195.1"/>
    </source>
</evidence>
<dbReference type="GO" id="GO:0005658">
    <property type="term" value="C:alpha DNA polymerase:primase complex"/>
    <property type="evidence" value="ECO:0007669"/>
    <property type="project" value="TreeGrafter"/>
</dbReference>
<dbReference type="Gene3D" id="1.10.3200.20">
    <property type="entry name" value="DNA Polymerase alpha, zinc finger"/>
    <property type="match status" value="1"/>
</dbReference>
<dbReference type="PANTHER" id="PTHR45861:SF1">
    <property type="entry name" value="DNA POLYMERASE ALPHA CATALYTIC SUBUNIT"/>
    <property type="match status" value="1"/>
</dbReference>
<dbReference type="OrthoDB" id="6755010at2759"/>
<evidence type="ECO:0000256" key="7">
    <source>
        <dbReference type="ARBA" id="ARBA00022771"/>
    </source>
</evidence>
<dbReference type="GO" id="GO:0003682">
    <property type="term" value="F:chromatin binding"/>
    <property type="evidence" value="ECO:0007669"/>
    <property type="project" value="TreeGrafter"/>
</dbReference>
<dbReference type="PROSITE" id="PS00116">
    <property type="entry name" value="DNA_POLYMERASE_B"/>
    <property type="match status" value="1"/>
</dbReference>
<dbReference type="NCBIfam" id="TIGR00592">
    <property type="entry name" value="pol2"/>
    <property type="match status" value="1"/>
</dbReference>
<evidence type="ECO:0000256" key="11">
    <source>
        <dbReference type="ARBA" id="ARBA00023242"/>
    </source>
</evidence>
<keyword evidence="3 12" id="KW-0808">Transferase</keyword>
<name>A0A6G1JAK7_9PLEO</name>
<evidence type="ECO:0000256" key="5">
    <source>
        <dbReference type="ARBA" id="ARBA00022705"/>
    </source>
</evidence>
<dbReference type="InterPro" id="IPR024647">
    <property type="entry name" value="DNA_pol_a_cat_su_N"/>
</dbReference>
<feature type="domain" description="DNA-directed DNA polymerase family B multifunctional" evidence="14">
    <location>
        <begin position="777"/>
        <end position="1217"/>
    </location>
</feature>
<evidence type="ECO:0000256" key="2">
    <source>
        <dbReference type="ARBA" id="ARBA00005755"/>
    </source>
</evidence>
<dbReference type="InterPro" id="IPR038256">
    <property type="entry name" value="Pol_alpha_znc_sf"/>
</dbReference>
<dbReference type="FunFam" id="1.10.132.60:FF:000004">
    <property type="entry name" value="DNA polymerase"/>
    <property type="match status" value="1"/>
</dbReference>
<dbReference type="InterPro" id="IPR043502">
    <property type="entry name" value="DNA/RNA_pol_sf"/>
</dbReference>
<evidence type="ECO:0000256" key="3">
    <source>
        <dbReference type="ARBA" id="ARBA00022679"/>
    </source>
</evidence>
<dbReference type="Proteomes" id="UP000799291">
    <property type="component" value="Unassembled WGS sequence"/>
</dbReference>
<feature type="domain" description="Zinc finger DNA-directed DNA polymerase family B alpha" evidence="16">
    <location>
        <begin position="1256"/>
        <end position="1456"/>
    </location>
</feature>
<evidence type="ECO:0000313" key="19">
    <source>
        <dbReference type="Proteomes" id="UP000799291"/>
    </source>
</evidence>
<dbReference type="InterPro" id="IPR042087">
    <property type="entry name" value="DNA_pol_B_thumb"/>
</dbReference>
<feature type="domain" description="DNA polymerase alpha catalytic subunit N-terminal" evidence="17">
    <location>
        <begin position="7"/>
        <end position="72"/>
    </location>
</feature>
<feature type="region of interest" description="Disordered" evidence="13">
    <location>
        <begin position="80"/>
        <end position="240"/>
    </location>
</feature>
<dbReference type="Gene3D" id="3.90.1600.10">
    <property type="entry name" value="Palm domain of DNA polymerase"/>
    <property type="match status" value="1"/>
</dbReference>
<dbReference type="GO" id="GO:0006273">
    <property type="term" value="P:lagging strand elongation"/>
    <property type="evidence" value="ECO:0007669"/>
    <property type="project" value="TreeGrafter"/>
</dbReference>
<dbReference type="GO" id="GO:0003697">
    <property type="term" value="F:single-stranded DNA binding"/>
    <property type="evidence" value="ECO:0007669"/>
    <property type="project" value="TreeGrafter"/>
</dbReference>
<evidence type="ECO:0000256" key="9">
    <source>
        <dbReference type="ARBA" id="ARBA00022932"/>
    </source>
</evidence>
<keyword evidence="10 12" id="KW-0238">DNA-binding</keyword>
<evidence type="ECO:0000256" key="13">
    <source>
        <dbReference type="SAM" id="MobiDB-lite"/>
    </source>
</evidence>
<keyword evidence="11" id="KW-0539">Nucleus</keyword>
<keyword evidence="4 12" id="KW-0548">Nucleotidyltransferase</keyword>
<dbReference type="Gene3D" id="1.10.287.690">
    <property type="entry name" value="Helix hairpin bin"/>
    <property type="match status" value="1"/>
</dbReference>
<dbReference type="GO" id="GO:0000166">
    <property type="term" value="F:nucleotide binding"/>
    <property type="evidence" value="ECO:0007669"/>
    <property type="project" value="InterPro"/>
</dbReference>
<evidence type="ECO:0000259" key="14">
    <source>
        <dbReference type="Pfam" id="PF00136"/>
    </source>
</evidence>
<dbReference type="Pfam" id="PF08996">
    <property type="entry name" value="zf-DNA_Pol"/>
    <property type="match status" value="1"/>
</dbReference>
<evidence type="ECO:0000259" key="17">
    <source>
        <dbReference type="Pfam" id="PF12254"/>
    </source>
</evidence>
<dbReference type="Gene3D" id="2.40.50.730">
    <property type="match status" value="1"/>
</dbReference>
<evidence type="ECO:0000256" key="8">
    <source>
        <dbReference type="ARBA" id="ARBA00022833"/>
    </source>
</evidence>
<feature type="compositionally biased region" description="Low complexity" evidence="13">
    <location>
        <begin position="287"/>
        <end position="301"/>
    </location>
</feature>
<accession>A0A6G1JAK7</accession>
<dbReference type="EC" id="2.7.7.7" evidence="12"/>
<evidence type="ECO:0000259" key="15">
    <source>
        <dbReference type="Pfam" id="PF03104"/>
    </source>
</evidence>
<keyword evidence="6" id="KW-0479">Metal-binding</keyword>
<dbReference type="Gene3D" id="3.30.70.2820">
    <property type="match status" value="1"/>
</dbReference>
<dbReference type="PRINTS" id="PR00106">
    <property type="entry name" value="DNAPOLB"/>
</dbReference>
<protein>
    <recommendedName>
        <fullName evidence="12">DNA polymerase</fullName>
        <ecNumber evidence="12">2.7.7.7</ecNumber>
    </recommendedName>
</protein>